<dbReference type="AlphaFoldDB" id="A0A9D4USF7"/>
<sequence>MSLFLTIYITLFCLLCTYASINNAVSTVDSLVACLHRKQVLNYTTSSSSTSFNAVLDFSLQNLRFTEAGVSKPGAIILPSTVKEVQRAWACVRDGGWALRVRNGGHSYEGLSSTASTPFVIIDLMNMHAITVNVAKKFVWVESGVRLGELYYAVASASSNLLGLSAGTCATIGISGHVMGGGYGMLSRKYGVAADNLLEAQVITANRTLIKKVSTSDPELFWALRGGGGGAWGIVVAWKLKLVSVPSTVTTFNVWRTGKQAVADLVFKWQSVAPAAAPELFIAIYMAGISSGGVADMGASFYGQNWGTIDQTMALFNSIYPELGLTASNCKQGNWIQAVASIAGLAEPAALLNRQQASRGYFKAKSDYVSKALTKQALAGAYDIMMNNTRGWMIFEPYGGVMSKIRSDEIAFPHRGGNLFVIQYQATWADDTDSPDNELIAWLRGLYSYMAPLVTYTPSRSMYVNYIDLEVGDSVSAGKSYFGSNFAKLVKIKARFDPSNIFNQPQSVPVSM</sequence>
<dbReference type="PROSITE" id="PS51387">
    <property type="entry name" value="FAD_PCMH"/>
    <property type="match status" value="1"/>
</dbReference>
<keyword evidence="3" id="KW-0285">Flavoprotein</keyword>
<comment type="caution">
    <text evidence="9">The sequence shown here is derived from an EMBL/GenBank/DDBJ whole genome shotgun (WGS) entry which is preliminary data.</text>
</comment>
<dbReference type="InterPro" id="IPR006094">
    <property type="entry name" value="Oxid_FAD_bind_N"/>
</dbReference>
<dbReference type="Gene3D" id="3.40.462.20">
    <property type="match status" value="1"/>
</dbReference>
<dbReference type="OrthoDB" id="407275at2759"/>
<keyword evidence="6" id="KW-0325">Glycoprotein</keyword>
<evidence type="ECO:0000256" key="4">
    <source>
        <dbReference type="ARBA" id="ARBA00022729"/>
    </source>
</evidence>
<evidence type="ECO:0000259" key="8">
    <source>
        <dbReference type="PROSITE" id="PS51387"/>
    </source>
</evidence>
<dbReference type="GO" id="GO:0016491">
    <property type="term" value="F:oxidoreductase activity"/>
    <property type="evidence" value="ECO:0007669"/>
    <property type="project" value="InterPro"/>
</dbReference>
<comment type="cofactor">
    <cofactor evidence="1">
        <name>FAD</name>
        <dbReference type="ChEBI" id="CHEBI:57692"/>
    </cofactor>
</comment>
<dbReference type="InterPro" id="IPR036318">
    <property type="entry name" value="FAD-bd_PCMH-like_sf"/>
</dbReference>
<dbReference type="PANTHER" id="PTHR32448">
    <property type="entry name" value="OS08G0158400 PROTEIN"/>
    <property type="match status" value="1"/>
</dbReference>
<evidence type="ECO:0000313" key="10">
    <source>
        <dbReference type="Proteomes" id="UP000886520"/>
    </source>
</evidence>
<keyword evidence="10" id="KW-1185">Reference proteome</keyword>
<dbReference type="InterPro" id="IPR016167">
    <property type="entry name" value="FAD-bd_PCMH_sub1"/>
</dbReference>
<evidence type="ECO:0000256" key="7">
    <source>
        <dbReference type="SAM" id="SignalP"/>
    </source>
</evidence>
<dbReference type="SUPFAM" id="SSF56176">
    <property type="entry name" value="FAD-binding/transporter-associated domain-like"/>
    <property type="match status" value="1"/>
</dbReference>
<gene>
    <name evidence="9" type="ORF">GOP47_0011258</name>
</gene>
<dbReference type="GO" id="GO:0071949">
    <property type="term" value="F:FAD binding"/>
    <property type="evidence" value="ECO:0007669"/>
    <property type="project" value="InterPro"/>
</dbReference>
<dbReference type="Gene3D" id="3.30.43.10">
    <property type="entry name" value="Uridine Diphospho-n-acetylenolpyruvylglucosamine Reductase, domain 2"/>
    <property type="match status" value="1"/>
</dbReference>
<dbReference type="Proteomes" id="UP000886520">
    <property type="component" value="Chromosome 11"/>
</dbReference>
<dbReference type="Pfam" id="PF08031">
    <property type="entry name" value="BBE"/>
    <property type="match status" value="1"/>
</dbReference>
<dbReference type="InterPro" id="IPR016166">
    <property type="entry name" value="FAD-bd_PCMH"/>
</dbReference>
<evidence type="ECO:0000256" key="2">
    <source>
        <dbReference type="ARBA" id="ARBA00005466"/>
    </source>
</evidence>
<feature type="domain" description="FAD-binding PCMH-type" evidence="8">
    <location>
        <begin position="69"/>
        <end position="245"/>
    </location>
</feature>
<evidence type="ECO:0000256" key="6">
    <source>
        <dbReference type="ARBA" id="ARBA00023180"/>
    </source>
</evidence>
<dbReference type="EMBL" id="JABFUD020000011">
    <property type="protein sequence ID" value="KAI5073245.1"/>
    <property type="molecule type" value="Genomic_DNA"/>
</dbReference>
<dbReference type="InterPro" id="IPR016169">
    <property type="entry name" value="FAD-bd_PCMH_sub2"/>
</dbReference>
<comment type="similarity">
    <text evidence="2">Belongs to the oxygen-dependent FAD-linked oxidoreductase family.</text>
</comment>
<evidence type="ECO:0000256" key="5">
    <source>
        <dbReference type="ARBA" id="ARBA00022827"/>
    </source>
</evidence>
<dbReference type="InterPro" id="IPR012951">
    <property type="entry name" value="BBE"/>
</dbReference>
<keyword evidence="4 7" id="KW-0732">Signal</keyword>
<feature type="signal peptide" evidence="7">
    <location>
        <begin position="1"/>
        <end position="19"/>
    </location>
</feature>
<evidence type="ECO:0000313" key="9">
    <source>
        <dbReference type="EMBL" id="KAI5073245.1"/>
    </source>
</evidence>
<organism evidence="9 10">
    <name type="scientific">Adiantum capillus-veneris</name>
    <name type="common">Maidenhair fern</name>
    <dbReference type="NCBI Taxonomy" id="13818"/>
    <lineage>
        <taxon>Eukaryota</taxon>
        <taxon>Viridiplantae</taxon>
        <taxon>Streptophyta</taxon>
        <taxon>Embryophyta</taxon>
        <taxon>Tracheophyta</taxon>
        <taxon>Polypodiopsida</taxon>
        <taxon>Polypodiidae</taxon>
        <taxon>Polypodiales</taxon>
        <taxon>Pteridineae</taxon>
        <taxon>Pteridaceae</taxon>
        <taxon>Vittarioideae</taxon>
        <taxon>Adiantum</taxon>
    </lineage>
</organism>
<reference evidence="9" key="1">
    <citation type="submission" date="2021-01" db="EMBL/GenBank/DDBJ databases">
        <title>Adiantum capillus-veneris genome.</title>
        <authorList>
            <person name="Fang Y."/>
            <person name="Liao Q."/>
        </authorList>
    </citation>
    <scope>NUCLEOTIDE SEQUENCE</scope>
    <source>
        <strain evidence="9">H3</strain>
        <tissue evidence="9">Leaf</tissue>
    </source>
</reference>
<evidence type="ECO:0000256" key="3">
    <source>
        <dbReference type="ARBA" id="ARBA00022630"/>
    </source>
</evidence>
<protein>
    <recommendedName>
        <fullName evidence="8">FAD-binding PCMH-type domain-containing protein</fullName>
    </recommendedName>
</protein>
<feature type="chain" id="PRO_5039528486" description="FAD-binding PCMH-type domain-containing protein" evidence="7">
    <location>
        <begin position="20"/>
        <end position="512"/>
    </location>
</feature>
<evidence type="ECO:0000256" key="1">
    <source>
        <dbReference type="ARBA" id="ARBA00001974"/>
    </source>
</evidence>
<dbReference type="Pfam" id="PF01565">
    <property type="entry name" value="FAD_binding_4"/>
    <property type="match status" value="1"/>
</dbReference>
<accession>A0A9D4USF7</accession>
<keyword evidence="5" id="KW-0274">FAD</keyword>
<proteinExistence type="inferred from homology"/>
<name>A0A9D4USF7_ADICA</name>
<dbReference type="Gene3D" id="3.30.465.10">
    <property type="match status" value="1"/>
</dbReference>